<evidence type="ECO:0000256" key="2">
    <source>
        <dbReference type="ARBA" id="ARBA00022723"/>
    </source>
</evidence>
<keyword evidence="2" id="KW-0479">Metal-binding</keyword>
<dbReference type="InterPro" id="IPR026992">
    <property type="entry name" value="DIOX_N"/>
</dbReference>
<protein>
    <recommendedName>
        <fullName evidence="5">Fe2OG dioxygenase domain-containing protein</fullName>
    </recommendedName>
</protein>
<evidence type="ECO:0000313" key="7">
    <source>
        <dbReference type="Proteomes" id="UP000467840"/>
    </source>
</evidence>
<feature type="domain" description="Fe2OG dioxygenase" evidence="5">
    <location>
        <begin position="395"/>
        <end position="495"/>
    </location>
</feature>
<comment type="similarity">
    <text evidence="1">Belongs to the iron/ascorbate-dependent oxidoreductase family.</text>
</comment>
<evidence type="ECO:0000256" key="4">
    <source>
        <dbReference type="ARBA" id="ARBA00023004"/>
    </source>
</evidence>
<evidence type="ECO:0000256" key="3">
    <source>
        <dbReference type="ARBA" id="ARBA00022896"/>
    </source>
</evidence>
<keyword evidence="3" id="KW-0847">Vitamin C</keyword>
<dbReference type="FunFam" id="2.60.120.330:FF:000018">
    <property type="entry name" value="2-oxoglutarate (2OG) and Fe(II)-dependent oxygenase superfamily protein"/>
    <property type="match status" value="1"/>
</dbReference>
<dbReference type="Pfam" id="PF14226">
    <property type="entry name" value="DIOX_N"/>
    <property type="match status" value="1"/>
</dbReference>
<organism evidence="6 7">
    <name type="scientific">Hevea brasiliensis</name>
    <name type="common">Para rubber tree</name>
    <name type="synonym">Siphonia brasiliensis</name>
    <dbReference type="NCBI Taxonomy" id="3981"/>
    <lineage>
        <taxon>Eukaryota</taxon>
        <taxon>Viridiplantae</taxon>
        <taxon>Streptophyta</taxon>
        <taxon>Embryophyta</taxon>
        <taxon>Tracheophyta</taxon>
        <taxon>Spermatophyta</taxon>
        <taxon>Magnoliopsida</taxon>
        <taxon>eudicotyledons</taxon>
        <taxon>Gunneridae</taxon>
        <taxon>Pentapetalae</taxon>
        <taxon>rosids</taxon>
        <taxon>fabids</taxon>
        <taxon>Malpighiales</taxon>
        <taxon>Euphorbiaceae</taxon>
        <taxon>Crotonoideae</taxon>
        <taxon>Micrandreae</taxon>
        <taxon>Hevea</taxon>
    </lineage>
</organism>
<dbReference type="Gene3D" id="2.60.120.330">
    <property type="entry name" value="B-lactam Antibiotic, Isopenicillin N Synthase, Chain"/>
    <property type="match status" value="2"/>
</dbReference>
<gene>
    <name evidence="6" type="ORF">GH714_014574</name>
</gene>
<evidence type="ECO:0000259" key="5">
    <source>
        <dbReference type="PROSITE" id="PS51471"/>
    </source>
</evidence>
<dbReference type="InterPro" id="IPR050295">
    <property type="entry name" value="Plant_2OG-oxidoreductases"/>
</dbReference>
<evidence type="ECO:0000313" key="6">
    <source>
        <dbReference type="EMBL" id="KAF2310570.1"/>
    </source>
</evidence>
<keyword evidence="7" id="KW-1185">Reference proteome</keyword>
<dbReference type="PANTHER" id="PTHR47991">
    <property type="entry name" value="OXOGLUTARATE/IRON-DEPENDENT DIOXYGENASE"/>
    <property type="match status" value="1"/>
</dbReference>
<name>A0A6A6MA91_HEVBR</name>
<dbReference type="EMBL" id="JAAGAX010000006">
    <property type="protein sequence ID" value="KAF2310570.1"/>
    <property type="molecule type" value="Genomic_DNA"/>
</dbReference>
<dbReference type="PROSITE" id="PS51471">
    <property type="entry name" value="FE2OG_OXY"/>
    <property type="match status" value="2"/>
</dbReference>
<reference evidence="6 7" key="1">
    <citation type="journal article" date="2020" name="Mol. Plant">
        <title>The Chromosome-Based Rubber Tree Genome Provides New Insights into Spurge Genome Evolution and Rubber Biosynthesis.</title>
        <authorList>
            <person name="Liu J."/>
            <person name="Shi C."/>
            <person name="Shi C.C."/>
            <person name="Li W."/>
            <person name="Zhang Q.J."/>
            <person name="Zhang Y."/>
            <person name="Li K."/>
            <person name="Lu H.F."/>
            <person name="Shi C."/>
            <person name="Zhu S.T."/>
            <person name="Xiao Z.Y."/>
            <person name="Nan H."/>
            <person name="Yue Y."/>
            <person name="Zhu X.G."/>
            <person name="Wu Y."/>
            <person name="Hong X.N."/>
            <person name="Fan G.Y."/>
            <person name="Tong Y."/>
            <person name="Zhang D."/>
            <person name="Mao C.L."/>
            <person name="Liu Y.L."/>
            <person name="Hao S.J."/>
            <person name="Liu W.Q."/>
            <person name="Lv M.Q."/>
            <person name="Zhang H.B."/>
            <person name="Liu Y."/>
            <person name="Hu-Tang G.R."/>
            <person name="Wang J.P."/>
            <person name="Wang J.H."/>
            <person name="Sun Y.H."/>
            <person name="Ni S.B."/>
            <person name="Chen W.B."/>
            <person name="Zhang X.C."/>
            <person name="Jiao Y.N."/>
            <person name="Eichler E.E."/>
            <person name="Li G.H."/>
            <person name="Liu X."/>
            <person name="Gao L.Z."/>
        </authorList>
    </citation>
    <scope>NUCLEOTIDE SEQUENCE [LARGE SCALE GENOMIC DNA]</scope>
    <source>
        <strain evidence="7">cv. GT1</strain>
        <tissue evidence="6">Leaf</tissue>
    </source>
</reference>
<feature type="domain" description="Fe2OG dioxygenase" evidence="5">
    <location>
        <begin position="203"/>
        <end position="297"/>
    </location>
</feature>
<dbReference type="SUPFAM" id="SSF51197">
    <property type="entry name" value="Clavaminate synthase-like"/>
    <property type="match status" value="2"/>
</dbReference>
<sequence>MSLVSKSVQEMSFAGDEPPPEYIVNGCNFAPSDLSSCSFSSLFPVIDISLFSSSSAHNSKEEVDNALETLRSALSSTGCFQAIGHGMSSSFLDKVREVAIQFFELPVEEKQKYARAVNESEGYGSDMIVSANQVLDWSHRLSLRVFPEERRRNNLWPENPNDFRDLAGICLKTKSVMDLLYKAMARSLNLEENSFSGQFGERSLMQARFNFYPRCSRPDLVHGVKPHTDRSGITILLQDREVEGLQILANNKWARVPVIPDALVVNLGDQMQVVGHGISSSFLDKIRDVGKQFFALPTNEKVKYARASYDIEGYGNDPVLSDKQVYDWCDRLFLNLIPQDSRKLHLWPTNPTEFREVLDEYSVKMKLIVELLLKAMARSLNLEEDCFLKQYGDQEVMAARFNYYPLCPRPDSVLGVKAHSDGSVITILLQDQEVEGLQMFKDDQWYRVPILPHALVVNAGDQTQIMSNGIFKSPLHRVSTNSENDRISLAVFHLPNAEAEIEPVKGLIDEKRPQQYMKLKNYAAINFECFQSGKIALETVKI</sequence>
<proteinExistence type="inferred from homology"/>
<dbReference type="GO" id="GO:0046872">
    <property type="term" value="F:metal ion binding"/>
    <property type="evidence" value="ECO:0007669"/>
    <property type="project" value="UniProtKB-KW"/>
</dbReference>
<dbReference type="InterPro" id="IPR027443">
    <property type="entry name" value="IPNS-like_sf"/>
</dbReference>
<accession>A0A6A6MA91</accession>
<dbReference type="Proteomes" id="UP000467840">
    <property type="component" value="Chromosome 14"/>
</dbReference>
<keyword evidence="4" id="KW-0408">Iron</keyword>
<dbReference type="Pfam" id="PF03171">
    <property type="entry name" value="2OG-FeII_Oxy"/>
    <property type="match status" value="2"/>
</dbReference>
<comment type="caution">
    <text evidence="6">The sequence shown here is derived from an EMBL/GenBank/DDBJ whole genome shotgun (WGS) entry which is preliminary data.</text>
</comment>
<evidence type="ECO:0000256" key="1">
    <source>
        <dbReference type="ARBA" id="ARBA00008056"/>
    </source>
</evidence>
<dbReference type="InterPro" id="IPR044861">
    <property type="entry name" value="IPNS-like_FE2OG_OXY"/>
</dbReference>
<dbReference type="GO" id="GO:0031418">
    <property type="term" value="F:L-ascorbic acid binding"/>
    <property type="evidence" value="ECO:0007669"/>
    <property type="project" value="UniProtKB-KW"/>
</dbReference>
<dbReference type="InterPro" id="IPR005123">
    <property type="entry name" value="Oxoglu/Fe-dep_dioxygenase_dom"/>
</dbReference>
<dbReference type="AlphaFoldDB" id="A0A6A6MA91"/>